<keyword evidence="1" id="KW-0067">ATP-binding</keyword>
<proteinExistence type="predicted"/>
<evidence type="ECO:0000313" key="2">
    <source>
        <dbReference type="Proteomes" id="UP001255185"/>
    </source>
</evidence>
<organism evidence="1 2">
    <name type="scientific">Flavobacterium arsenatis</name>
    <dbReference type="NCBI Taxonomy" id="1484332"/>
    <lineage>
        <taxon>Bacteria</taxon>
        <taxon>Pseudomonadati</taxon>
        <taxon>Bacteroidota</taxon>
        <taxon>Flavobacteriia</taxon>
        <taxon>Flavobacteriales</taxon>
        <taxon>Flavobacteriaceae</taxon>
        <taxon>Flavobacterium</taxon>
    </lineage>
</organism>
<name>A0ABU1TNC2_9FLAO</name>
<reference evidence="1 2" key="1">
    <citation type="submission" date="2023-07" db="EMBL/GenBank/DDBJ databases">
        <title>Sorghum-associated microbial communities from plants grown in Nebraska, USA.</title>
        <authorList>
            <person name="Schachtman D."/>
        </authorList>
    </citation>
    <scope>NUCLEOTIDE SEQUENCE [LARGE SCALE GENOMIC DNA]</scope>
    <source>
        <strain evidence="1 2">3773</strain>
    </source>
</reference>
<dbReference type="RefSeq" id="WP_310025588.1">
    <property type="nucleotide sequence ID" value="NZ_JAVDVI010000005.1"/>
</dbReference>
<keyword evidence="1" id="KW-0378">Hydrolase</keyword>
<keyword evidence="2" id="KW-1185">Reference proteome</keyword>
<dbReference type="GO" id="GO:0004386">
    <property type="term" value="F:helicase activity"/>
    <property type="evidence" value="ECO:0007669"/>
    <property type="project" value="UniProtKB-KW"/>
</dbReference>
<keyword evidence="1" id="KW-0547">Nucleotide-binding</keyword>
<accession>A0ABU1TNC2</accession>
<protein>
    <submittedName>
        <fullName evidence="1">Superfamily II DNA or RNA helicase</fullName>
    </submittedName>
</protein>
<keyword evidence="1" id="KW-0347">Helicase</keyword>
<evidence type="ECO:0000313" key="1">
    <source>
        <dbReference type="EMBL" id="MDR6967446.1"/>
    </source>
</evidence>
<dbReference type="EMBL" id="JAVDVI010000005">
    <property type="protein sequence ID" value="MDR6967446.1"/>
    <property type="molecule type" value="Genomic_DNA"/>
</dbReference>
<dbReference type="Proteomes" id="UP001255185">
    <property type="component" value="Unassembled WGS sequence"/>
</dbReference>
<comment type="caution">
    <text evidence="1">The sequence shown here is derived from an EMBL/GenBank/DDBJ whole genome shotgun (WGS) entry which is preliminary data.</text>
</comment>
<sequence length="131" mass="15547">MKFLYLFSFLFISITSYSQESFEEIATSKDGTKYYINIVDFDITNNIWKIWLKTEYPHKKINAKNGKSLLKYQGHQIQYLVFYCDKKTADILEYYIYDSDGAIESEGNSLRFNSNVVPETITEWVYNYTCK</sequence>
<gene>
    <name evidence="1" type="ORF">J2X31_001457</name>
</gene>